<gene>
    <name evidence="2" type="ORF">Sjap_026315</name>
</gene>
<reference evidence="2 3" key="1">
    <citation type="submission" date="2024-01" db="EMBL/GenBank/DDBJ databases">
        <title>Genome assemblies of Stephania.</title>
        <authorList>
            <person name="Yang L."/>
        </authorList>
    </citation>
    <scope>NUCLEOTIDE SEQUENCE [LARGE SCALE GENOMIC DNA]</scope>
    <source>
        <strain evidence="2">QJT</strain>
        <tissue evidence="2">Leaf</tissue>
    </source>
</reference>
<name>A0AAP0HGC6_9MAGN</name>
<protein>
    <submittedName>
        <fullName evidence="2">Uncharacterized protein</fullName>
    </submittedName>
</protein>
<organism evidence="2 3">
    <name type="scientific">Stephania japonica</name>
    <dbReference type="NCBI Taxonomy" id="461633"/>
    <lineage>
        <taxon>Eukaryota</taxon>
        <taxon>Viridiplantae</taxon>
        <taxon>Streptophyta</taxon>
        <taxon>Embryophyta</taxon>
        <taxon>Tracheophyta</taxon>
        <taxon>Spermatophyta</taxon>
        <taxon>Magnoliopsida</taxon>
        <taxon>Ranunculales</taxon>
        <taxon>Menispermaceae</taxon>
        <taxon>Menispermoideae</taxon>
        <taxon>Cissampelideae</taxon>
        <taxon>Stephania</taxon>
    </lineage>
</organism>
<feature type="compositionally biased region" description="Basic residues" evidence="1">
    <location>
        <begin position="72"/>
        <end position="83"/>
    </location>
</feature>
<sequence length="83" mass="9861">MITTVLNGKHSAQFVINGKHVRTRRRWKSSSTSSESADIENNLLWARELHHDQDRNTNGKQMEDERNERIRDIKHHHYRPSTT</sequence>
<evidence type="ECO:0000313" key="3">
    <source>
        <dbReference type="Proteomes" id="UP001417504"/>
    </source>
</evidence>
<evidence type="ECO:0000313" key="2">
    <source>
        <dbReference type="EMBL" id="KAK9085904.1"/>
    </source>
</evidence>
<proteinExistence type="predicted"/>
<dbReference type="Proteomes" id="UP001417504">
    <property type="component" value="Unassembled WGS sequence"/>
</dbReference>
<feature type="compositionally biased region" description="Basic and acidic residues" evidence="1">
    <location>
        <begin position="50"/>
        <end position="71"/>
    </location>
</feature>
<keyword evidence="3" id="KW-1185">Reference proteome</keyword>
<dbReference type="AlphaFoldDB" id="A0AAP0HGC6"/>
<evidence type="ECO:0000256" key="1">
    <source>
        <dbReference type="SAM" id="MobiDB-lite"/>
    </source>
</evidence>
<dbReference type="EMBL" id="JBBNAE010000011">
    <property type="protein sequence ID" value="KAK9085904.1"/>
    <property type="molecule type" value="Genomic_DNA"/>
</dbReference>
<feature type="region of interest" description="Disordered" evidence="1">
    <location>
        <begin position="50"/>
        <end position="83"/>
    </location>
</feature>
<comment type="caution">
    <text evidence="2">The sequence shown here is derived from an EMBL/GenBank/DDBJ whole genome shotgun (WGS) entry which is preliminary data.</text>
</comment>
<accession>A0AAP0HGC6</accession>